<dbReference type="InterPro" id="IPR048339">
    <property type="entry name" value="Mediator_Med16_C"/>
</dbReference>
<evidence type="ECO:0000256" key="12">
    <source>
        <dbReference type="SAM" id="Phobius"/>
    </source>
</evidence>
<evidence type="ECO:0000313" key="17">
    <source>
        <dbReference type="Proteomes" id="UP000192247"/>
    </source>
</evidence>
<evidence type="ECO:0000259" key="14">
    <source>
        <dbReference type="Pfam" id="PF20718"/>
    </source>
</evidence>
<accession>A0A1V9XAJ2</accession>
<dbReference type="STRING" id="418985.A0A1V9XAJ2"/>
<keyword evidence="17" id="KW-1185">Reference proteome</keyword>
<dbReference type="Proteomes" id="UP000192247">
    <property type="component" value="Unassembled WGS sequence"/>
</dbReference>
<evidence type="ECO:0000256" key="10">
    <source>
        <dbReference type="ARBA" id="ARBA00032015"/>
    </source>
</evidence>
<organism evidence="16 17">
    <name type="scientific">Tropilaelaps mercedesae</name>
    <dbReference type="NCBI Taxonomy" id="418985"/>
    <lineage>
        <taxon>Eukaryota</taxon>
        <taxon>Metazoa</taxon>
        <taxon>Ecdysozoa</taxon>
        <taxon>Arthropoda</taxon>
        <taxon>Chelicerata</taxon>
        <taxon>Arachnida</taxon>
        <taxon>Acari</taxon>
        <taxon>Parasitiformes</taxon>
        <taxon>Mesostigmata</taxon>
        <taxon>Gamasina</taxon>
        <taxon>Dermanyssoidea</taxon>
        <taxon>Laelapidae</taxon>
        <taxon>Tropilaelaps</taxon>
    </lineage>
</organism>
<dbReference type="PANTHER" id="PTHR13224:SF6">
    <property type="entry name" value="MEDIATOR OF RNA POLYMERASE II TRANSCRIPTION SUBUNIT 16"/>
    <property type="match status" value="1"/>
</dbReference>
<keyword evidence="8 11" id="KW-0804">Transcription</keyword>
<keyword evidence="5" id="KW-0677">Repeat</keyword>
<evidence type="ECO:0000256" key="8">
    <source>
        <dbReference type="ARBA" id="ARBA00023163"/>
    </source>
</evidence>
<evidence type="ECO:0000313" key="16">
    <source>
        <dbReference type="EMBL" id="OQR70560.1"/>
    </source>
</evidence>
<dbReference type="Pfam" id="PF11635">
    <property type="entry name" value="Med16_N"/>
    <property type="match status" value="1"/>
</dbReference>
<dbReference type="GO" id="GO:0016592">
    <property type="term" value="C:mediator complex"/>
    <property type="evidence" value="ECO:0007669"/>
    <property type="project" value="InterPro"/>
</dbReference>
<reference evidence="16 17" key="1">
    <citation type="journal article" date="2017" name="Gigascience">
        <title>Draft genome of the honey bee ectoparasitic mite, Tropilaelaps mercedesae, is shaped by the parasitic life history.</title>
        <authorList>
            <person name="Dong X."/>
            <person name="Armstrong S.D."/>
            <person name="Xia D."/>
            <person name="Makepeace B.L."/>
            <person name="Darby A.C."/>
            <person name="Kadowaki T."/>
        </authorList>
    </citation>
    <scope>NUCLEOTIDE SEQUENCE [LARGE SCALE GENOMIC DNA]</scope>
    <source>
        <strain evidence="16">Wuxi-XJTLU</strain>
    </source>
</reference>
<comment type="similarity">
    <text evidence="2 11">Belongs to the Mediator complex subunit 16 family.</text>
</comment>
<dbReference type="Pfam" id="PF20718">
    <property type="entry name" value="Med16_bridge"/>
    <property type="match status" value="1"/>
</dbReference>
<dbReference type="InterPro" id="IPR048616">
    <property type="entry name" value="MED16_bridge"/>
</dbReference>
<name>A0A1V9XAJ2_9ACAR</name>
<dbReference type="InterPro" id="IPR021665">
    <property type="entry name" value="Mediator_Med16_N"/>
</dbReference>
<protein>
    <recommendedName>
        <fullName evidence="3 11">Mediator of RNA polymerase II transcription subunit 16</fullName>
    </recommendedName>
    <alternativeName>
        <fullName evidence="10 11">Mediator complex subunit 16</fullName>
    </alternativeName>
</protein>
<comment type="caution">
    <text evidence="16">The sequence shown here is derived from an EMBL/GenBank/DDBJ whole genome shotgun (WGS) entry which is preliminary data.</text>
</comment>
<feature type="transmembrane region" description="Helical" evidence="12">
    <location>
        <begin position="167"/>
        <end position="189"/>
    </location>
</feature>
<evidence type="ECO:0000256" key="4">
    <source>
        <dbReference type="ARBA" id="ARBA00022574"/>
    </source>
</evidence>
<dbReference type="AlphaFoldDB" id="A0A1V9XAJ2"/>
<evidence type="ECO:0000259" key="15">
    <source>
        <dbReference type="Pfam" id="PF20719"/>
    </source>
</evidence>
<dbReference type="EMBL" id="MNPL01017154">
    <property type="protein sequence ID" value="OQR70560.1"/>
    <property type="molecule type" value="Genomic_DNA"/>
</dbReference>
<evidence type="ECO:0000259" key="13">
    <source>
        <dbReference type="Pfam" id="PF11635"/>
    </source>
</evidence>
<dbReference type="PANTHER" id="PTHR13224">
    <property type="entry name" value="THYROID HORMONE RECEPTOR-ASSOCIATED PROTEIN-RELATED"/>
    <property type="match status" value="1"/>
</dbReference>
<evidence type="ECO:0000256" key="5">
    <source>
        <dbReference type="ARBA" id="ARBA00022737"/>
    </source>
</evidence>
<dbReference type="GO" id="GO:0045893">
    <property type="term" value="P:positive regulation of DNA-templated transcription"/>
    <property type="evidence" value="ECO:0007669"/>
    <property type="project" value="TreeGrafter"/>
</dbReference>
<feature type="domain" description="Mediator complex subunit 16 C-terminal" evidence="15">
    <location>
        <begin position="728"/>
        <end position="792"/>
    </location>
</feature>
<dbReference type="InterPro" id="IPR048338">
    <property type="entry name" value="Mediator_Med16"/>
</dbReference>
<evidence type="ECO:0000256" key="2">
    <source>
        <dbReference type="ARBA" id="ARBA00006543"/>
    </source>
</evidence>
<dbReference type="InParanoid" id="A0A1V9XAJ2"/>
<keyword evidence="7 11" id="KW-0010">Activator</keyword>
<evidence type="ECO:0000256" key="9">
    <source>
        <dbReference type="ARBA" id="ARBA00023242"/>
    </source>
</evidence>
<dbReference type="FunCoup" id="A0A1V9XAJ2">
    <property type="interactions" value="801"/>
</dbReference>
<comment type="subunit">
    <text evidence="11">Component of the Mediator complex.</text>
</comment>
<keyword evidence="12" id="KW-0812">Transmembrane</keyword>
<keyword evidence="12" id="KW-1133">Transmembrane helix</keyword>
<evidence type="ECO:0000256" key="1">
    <source>
        <dbReference type="ARBA" id="ARBA00004123"/>
    </source>
</evidence>
<evidence type="ECO:0000256" key="7">
    <source>
        <dbReference type="ARBA" id="ARBA00023159"/>
    </source>
</evidence>
<evidence type="ECO:0000256" key="11">
    <source>
        <dbReference type="RuleBase" id="RU364149"/>
    </source>
</evidence>
<dbReference type="Gene3D" id="2.130.10.10">
    <property type="entry name" value="YVTN repeat-like/Quinoprotein amine dehydrogenase"/>
    <property type="match status" value="1"/>
</dbReference>
<keyword evidence="9 11" id="KW-0539">Nucleus</keyword>
<gene>
    <name evidence="11" type="primary">MED16</name>
    <name evidence="16" type="ORF">BIW11_11556</name>
</gene>
<comment type="function">
    <text evidence="11">Component of the Mediator complex, a coactivator involved in the regulated transcription of nearly all RNA polymerase II-dependent genes. Mediator functions as a bridge to convey information from gene-specific regulatory proteins to the basal RNA polymerase II transcription machinery. Mediator is recruited to promoters by direct interactions with regulatory proteins and serves as a scaffold for the assembly of a functional preinitiation complex with RNA polymerase II and the general transcription factors.</text>
</comment>
<dbReference type="SUPFAM" id="SSF50978">
    <property type="entry name" value="WD40 repeat-like"/>
    <property type="match status" value="1"/>
</dbReference>
<comment type="subcellular location">
    <subcellularLocation>
        <location evidence="1 11">Nucleus</location>
    </subcellularLocation>
</comment>
<feature type="domain" description="Mediator complex subunit Med16 N-terminal" evidence="13">
    <location>
        <begin position="111"/>
        <end position="389"/>
    </location>
</feature>
<dbReference type="InterPro" id="IPR015943">
    <property type="entry name" value="WD40/YVTN_repeat-like_dom_sf"/>
</dbReference>
<dbReference type="OrthoDB" id="10018574at2759"/>
<keyword evidence="6 11" id="KW-0805">Transcription regulation</keyword>
<sequence>MEQVYSVFRRSSSLPNAEWRERALKCSVSSRSALAFTADSLNGPGRVLSFEVYVTDLNTPWHPWRVLNHNEEITCLEWDSSGTRLMVGDAVGSILIFQMNNFLLNQWTLVSTTKFPGEHLLAGVWFHSGKKVAVNIEKKDSCMYLEKYSHLKFEPSMKRMGGKRSEGCLAISASGLVCVVLLCGNNTVVSSSQPLTYFRNRLQLVDLNYGKNGSIVAICSDGLSRSPVRCFAIVLVMDQDKCQINIEPFSGFCPNSQIEDGYRRVTHLRCVLKEASDAVVVSVTNGQQNILELWELTEETVSLHPLVGKCENRTSVSWRLHAVSSHSSPVAALATPRLSLYELSRPQSCIVVAFRDHSVKCFAREKLTCLSSVSTMVSPHAIKSQQHSQISYMCISHTGCVLIALDSLSQLALFRLPPVTEPAAPISVPFAATVLEYCLITGVDWWDVLVSLRPGLIEKVSEKLCEVFDKQPPGVQQFYESRFLAIKGSLYRLLNMGFIKAGDCHAQMMLSAVSCGIKALLRPRETKPDGSPADTLSALINDRAQVSNTMDKVLMNLDTKEFFVEPAILPSVQHHVQWVSDLALHLMASLPLQICQRQRFPGGGLIQDAKSINTIRELLVIFRMWGILSESCLPVYTRMTENLDVLGVLFKLLTKTLMNHGSEPDTTLLEECSVLPSQILIPSLDLASHSHEGVCGPALFVQPLPLALEFGVMADFVATHHHKTAGTVEGSVRSTSHTDIVRHISLGKHVVQVRKCTRCFSLSMLRSSQNLSVMRAWEQRWLRCCPCGGQWMLF</sequence>
<keyword evidence="4" id="KW-0853">WD repeat</keyword>
<keyword evidence="12" id="KW-0472">Membrane</keyword>
<feature type="domain" description="Mediator of RNA polymerase II transcription subunit 16 central helical bridge" evidence="14">
    <location>
        <begin position="434"/>
        <end position="625"/>
    </location>
</feature>
<dbReference type="InterPro" id="IPR036322">
    <property type="entry name" value="WD40_repeat_dom_sf"/>
</dbReference>
<dbReference type="Pfam" id="PF20719">
    <property type="entry name" value="Med16_C"/>
    <property type="match status" value="1"/>
</dbReference>
<proteinExistence type="inferred from homology"/>
<evidence type="ECO:0000256" key="6">
    <source>
        <dbReference type="ARBA" id="ARBA00023015"/>
    </source>
</evidence>
<evidence type="ECO:0000256" key="3">
    <source>
        <dbReference type="ARBA" id="ARBA00019614"/>
    </source>
</evidence>